<protein>
    <submittedName>
        <fullName evidence="1">Uncharacterized protein</fullName>
    </submittedName>
</protein>
<dbReference type="AlphaFoldDB" id="A9NRP7"/>
<accession>A9NRP7</accession>
<name>A9NRP7_PICSI</name>
<dbReference type="EMBL" id="EF083976">
    <property type="protein sequence ID" value="ABK23308.1"/>
    <property type="molecule type" value="mRNA"/>
</dbReference>
<proteinExistence type="evidence at transcript level"/>
<evidence type="ECO:0000313" key="1">
    <source>
        <dbReference type="EMBL" id="ABK23308.1"/>
    </source>
</evidence>
<organism evidence="1">
    <name type="scientific">Picea sitchensis</name>
    <name type="common">Sitka spruce</name>
    <name type="synonym">Pinus sitchensis</name>
    <dbReference type="NCBI Taxonomy" id="3332"/>
    <lineage>
        <taxon>Eukaryota</taxon>
        <taxon>Viridiplantae</taxon>
        <taxon>Streptophyta</taxon>
        <taxon>Embryophyta</taxon>
        <taxon>Tracheophyta</taxon>
        <taxon>Spermatophyta</taxon>
        <taxon>Pinopsida</taxon>
        <taxon>Pinidae</taxon>
        <taxon>Conifers I</taxon>
        <taxon>Pinales</taxon>
        <taxon>Pinaceae</taxon>
        <taxon>Picea</taxon>
    </lineage>
</organism>
<sequence length="56" mass="6436">MKSNDRVYNPGLVFWLCTQAVVQQGVYMLQKMVFKIEFLSRSLAKCASRKANAMYA</sequence>
<reference evidence="1" key="1">
    <citation type="journal article" date="2008" name="BMC Genomics">
        <title>A conifer genomics resource of 200,000 spruce (Picea spp.) ESTs and 6,464 high-quality, sequence-finished full-length cDNAs for Sitka spruce (Picea sitchensis).</title>
        <authorList>
            <person name="Ralph S.G."/>
            <person name="Chun H.J."/>
            <person name="Kolosova N."/>
            <person name="Cooper D."/>
            <person name="Oddy C."/>
            <person name="Ritland C.E."/>
            <person name="Kirkpatrick R."/>
            <person name="Moore R."/>
            <person name="Barber S."/>
            <person name="Holt R.A."/>
            <person name="Jones S.J."/>
            <person name="Marra M.A."/>
            <person name="Douglas C.J."/>
            <person name="Ritland K."/>
            <person name="Bohlmann J."/>
        </authorList>
    </citation>
    <scope>NUCLEOTIDE SEQUENCE</scope>
    <source>
        <tissue evidence="1">Bark</tissue>
    </source>
</reference>